<name>A0A0N4YEA6_NIPBR</name>
<evidence type="ECO:0000256" key="1">
    <source>
        <dbReference type="ARBA" id="ARBA00023242"/>
    </source>
</evidence>
<dbReference type="GO" id="GO:0006334">
    <property type="term" value="P:nucleosome assembly"/>
    <property type="evidence" value="ECO:0007669"/>
    <property type="project" value="InterPro"/>
</dbReference>
<evidence type="ECO:0000313" key="3">
    <source>
        <dbReference type="EMBL" id="VDL78602.1"/>
    </source>
</evidence>
<organism evidence="5">
    <name type="scientific">Nippostrongylus brasiliensis</name>
    <name type="common">Rat hookworm</name>
    <dbReference type="NCBI Taxonomy" id="27835"/>
    <lineage>
        <taxon>Eukaryota</taxon>
        <taxon>Metazoa</taxon>
        <taxon>Ecdysozoa</taxon>
        <taxon>Nematoda</taxon>
        <taxon>Chromadorea</taxon>
        <taxon>Rhabditida</taxon>
        <taxon>Rhabditina</taxon>
        <taxon>Rhabditomorpha</taxon>
        <taxon>Strongyloidea</taxon>
        <taxon>Heligmosomidae</taxon>
        <taxon>Nippostrongylus</taxon>
    </lineage>
</organism>
<gene>
    <name evidence="3" type="ORF">NBR_LOCUS15008</name>
</gene>
<evidence type="ECO:0000313" key="4">
    <source>
        <dbReference type="Proteomes" id="UP000271162"/>
    </source>
</evidence>
<protein>
    <submittedName>
        <fullName evidence="5">Transcriptional regulator</fullName>
    </submittedName>
</protein>
<keyword evidence="1" id="KW-0539">Nucleus</keyword>
<evidence type="ECO:0000256" key="2">
    <source>
        <dbReference type="SAM" id="MobiDB-lite"/>
    </source>
</evidence>
<reference evidence="3 4" key="2">
    <citation type="submission" date="2018-11" db="EMBL/GenBank/DDBJ databases">
        <authorList>
            <consortium name="Pathogen Informatics"/>
        </authorList>
    </citation>
    <scope>NUCLEOTIDE SEQUENCE [LARGE SCALE GENOMIC DNA]</scope>
</reference>
<dbReference type="GO" id="GO:0000786">
    <property type="term" value="C:nucleosome"/>
    <property type="evidence" value="ECO:0007669"/>
    <property type="project" value="InterPro"/>
</dbReference>
<dbReference type="AlphaFoldDB" id="A0A0N4YEA6"/>
<dbReference type="GO" id="GO:0003677">
    <property type="term" value="F:DNA binding"/>
    <property type="evidence" value="ECO:0007669"/>
    <property type="project" value="InterPro"/>
</dbReference>
<dbReference type="PRINTS" id="PR00624">
    <property type="entry name" value="HISTONEH5"/>
</dbReference>
<dbReference type="GO" id="GO:0030527">
    <property type="term" value="F:structural constituent of chromatin"/>
    <property type="evidence" value="ECO:0007669"/>
    <property type="project" value="InterPro"/>
</dbReference>
<accession>A0A0N4YEA6</accession>
<proteinExistence type="predicted"/>
<dbReference type="InterPro" id="IPR005819">
    <property type="entry name" value="H1/H5"/>
</dbReference>
<evidence type="ECO:0000313" key="5">
    <source>
        <dbReference type="WBParaSite" id="NBR_0001500701-mRNA-1"/>
    </source>
</evidence>
<feature type="region of interest" description="Disordered" evidence="2">
    <location>
        <begin position="35"/>
        <end position="94"/>
    </location>
</feature>
<reference evidence="5" key="1">
    <citation type="submission" date="2017-02" db="UniProtKB">
        <authorList>
            <consortium name="WormBaseParasite"/>
        </authorList>
    </citation>
    <scope>IDENTIFICATION</scope>
</reference>
<keyword evidence="4" id="KW-1185">Reference proteome</keyword>
<dbReference type="WBParaSite" id="NBR_0001500701-mRNA-1">
    <property type="protein sequence ID" value="NBR_0001500701-mRNA-1"/>
    <property type="gene ID" value="NBR_0001500701"/>
</dbReference>
<sequence>MGATHDRDCEHMLEKVVFYETPRFHGDWLRLGLNPRKAVAKKPKAEKKAKSPKKAKTPKAKSAAKKPKVAAKATKPKAVKPKASKPKAVKKVKA</sequence>
<dbReference type="Proteomes" id="UP000271162">
    <property type="component" value="Unassembled WGS sequence"/>
</dbReference>
<feature type="compositionally biased region" description="Basic residues" evidence="2">
    <location>
        <begin position="38"/>
        <end position="94"/>
    </location>
</feature>
<dbReference type="EMBL" id="UYSL01021567">
    <property type="protein sequence ID" value="VDL78602.1"/>
    <property type="molecule type" value="Genomic_DNA"/>
</dbReference>